<dbReference type="AlphaFoldDB" id="A0A1U9KF28"/>
<evidence type="ECO:0000313" key="4">
    <source>
        <dbReference type="EMBL" id="AQS84386.1"/>
    </source>
</evidence>
<dbReference type="EMBL" id="CP014692">
    <property type="protein sequence ID" value="AQS84386.1"/>
    <property type="molecule type" value="Genomic_DNA"/>
</dbReference>
<protein>
    <submittedName>
        <fullName evidence="4">Dienelactone hydrolase</fullName>
    </submittedName>
</protein>
<dbReference type="RefSeq" id="WP_077812429.1">
    <property type="nucleotide sequence ID" value="NZ_CP014692.1"/>
</dbReference>
<feature type="chain" id="PRO_5012143293" evidence="2">
    <location>
        <begin position="26"/>
        <end position="502"/>
    </location>
</feature>
<evidence type="ECO:0000256" key="1">
    <source>
        <dbReference type="ARBA" id="ARBA00022801"/>
    </source>
</evidence>
<keyword evidence="5" id="KW-1185">Reference proteome</keyword>
<feature type="domain" description="Xaa-Pro dipeptidyl-peptidase-like" evidence="3">
    <location>
        <begin position="56"/>
        <end position="188"/>
    </location>
</feature>
<keyword evidence="2" id="KW-0732">Signal</keyword>
<dbReference type="KEGG" id="aace:A0U92_05905"/>
<feature type="signal peptide" evidence="2">
    <location>
        <begin position="1"/>
        <end position="25"/>
    </location>
</feature>
<name>A0A1U9KF28_ACEAC</name>
<evidence type="ECO:0000256" key="2">
    <source>
        <dbReference type="SAM" id="SignalP"/>
    </source>
</evidence>
<dbReference type="Gene3D" id="3.40.50.1820">
    <property type="entry name" value="alpha/beta hydrolase"/>
    <property type="match status" value="1"/>
</dbReference>
<sequence length="502" mass="54105">MHSCAVSCLAFMAAAMSFLSPPLNAASIAPISETQTTLPERHTAFSEQLFRLPTRDGTILEATLLLPHMAGPFPLAIVSGGASHISGSNHGTRDRYDYLSGYFLARGYAVLRPMARGFAGSGGQLISDGCELATTARRNAEDTRDISAAIAELSDIDATRIVTAGLSFGGWVQMAMGTMPLPGTRAQLLFFPLMHVSSCHNDADRLLAGAGEFGAETRLPTLWVQGENDSLAPTATWKAMFAAYREKNPRAELVDVPPFLNDSHSLLNDPDGLRPWLSQADAMLEQAGLPHTVVVSDYLPALPPPSSGYAELNDFSRLPARNDMMRKAYQTFLAQQTPRAFVIGDDVESVGAHAFDPITSALSACNKASQNCHLYAYDNRVVWQEHSSSQTNEQTITVPAGKVVSVFYSVLNTDCSPRYVPAIKLVKGPAHGALRMSTSAIGLAHHTVGPLMKCNAMPVKGSVLQYRSDPDFSGTDRVTITKQTSTDPQDPPVTLTYLFTID</sequence>
<keyword evidence="1 4" id="KW-0378">Hydrolase</keyword>
<dbReference type="Pfam" id="PF02129">
    <property type="entry name" value="Peptidase_S15"/>
    <property type="match status" value="1"/>
</dbReference>
<dbReference type="Proteomes" id="UP000188937">
    <property type="component" value="Chromosome"/>
</dbReference>
<organism evidence="4 5">
    <name type="scientific">Acetobacter aceti</name>
    <dbReference type="NCBI Taxonomy" id="435"/>
    <lineage>
        <taxon>Bacteria</taxon>
        <taxon>Pseudomonadati</taxon>
        <taxon>Pseudomonadota</taxon>
        <taxon>Alphaproteobacteria</taxon>
        <taxon>Acetobacterales</taxon>
        <taxon>Acetobacteraceae</taxon>
        <taxon>Acetobacter</taxon>
        <taxon>Acetobacter subgen. Acetobacter</taxon>
    </lineage>
</organism>
<evidence type="ECO:0000259" key="3">
    <source>
        <dbReference type="Pfam" id="PF02129"/>
    </source>
</evidence>
<dbReference type="PANTHER" id="PTHR22946:SF9">
    <property type="entry name" value="POLYKETIDE TRANSFERASE AF380"/>
    <property type="match status" value="1"/>
</dbReference>
<dbReference type="PANTHER" id="PTHR22946">
    <property type="entry name" value="DIENELACTONE HYDROLASE DOMAIN-CONTAINING PROTEIN-RELATED"/>
    <property type="match status" value="1"/>
</dbReference>
<dbReference type="InterPro" id="IPR029058">
    <property type="entry name" value="AB_hydrolase_fold"/>
</dbReference>
<dbReference type="SUPFAM" id="SSF53474">
    <property type="entry name" value="alpha/beta-Hydrolases"/>
    <property type="match status" value="1"/>
</dbReference>
<proteinExistence type="predicted"/>
<dbReference type="InterPro" id="IPR000383">
    <property type="entry name" value="Xaa-Pro-like_dom"/>
</dbReference>
<accession>A0A1U9KF28</accession>
<dbReference type="GO" id="GO:0052689">
    <property type="term" value="F:carboxylic ester hydrolase activity"/>
    <property type="evidence" value="ECO:0007669"/>
    <property type="project" value="UniProtKB-ARBA"/>
</dbReference>
<dbReference type="OrthoDB" id="7839439at2"/>
<dbReference type="STRING" id="435.A0U92_05905"/>
<evidence type="ECO:0000313" key="5">
    <source>
        <dbReference type="Proteomes" id="UP000188937"/>
    </source>
</evidence>
<reference evidence="4 5" key="1">
    <citation type="submission" date="2016-03" db="EMBL/GenBank/DDBJ databases">
        <title>Acetic acid bacteria sequencing.</title>
        <authorList>
            <person name="Brandt J."/>
            <person name="Jakob F."/>
            <person name="Vogel R.F."/>
        </authorList>
    </citation>
    <scope>NUCLEOTIDE SEQUENCE [LARGE SCALE GENOMIC DNA]</scope>
    <source>
        <strain evidence="4 5">TMW2.1153</strain>
    </source>
</reference>
<gene>
    <name evidence="4" type="ORF">A0U92_05905</name>
</gene>
<dbReference type="InterPro" id="IPR050261">
    <property type="entry name" value="FrsA_esterase"/>
</dbReference>